<comment type="subcellular location">
    <subcellularLocation>
        <location evidence="1">Membrane</location>
    </subcellularLocation>
</comment>
<comment type="similarity">
    <text evidence="2">Belongs to the acyltransferase 3 family.</text>
</comment>
<feature type="domain" description="Acyltransferase 3" evidence="4">
    <location>
        <begin position="18"/>
        <end position="326"/>
    </location>
</feature>
<keyword evidence="6" id="KW-1185">Reference proteome</keyword>
<keyword evidence="3" id="KW-0812">Transmembrane</keyword>
<dbReference type="Proteomes" id="UP000463051">
    <property type="component" value="Unassembled WGS sequence"/>
</dbReference>
<feature type="transmembrane region" description="Helical" evidence="3">
    <location>
        <begin position="210"/>
        <end position="228"/>
    </location>
</feature>
<evidence type="ECO:0000256" key="1">
    <source>
        <dbReference type="ARBA" id="ARBA00004370"/>
    </source>
</evidence>
<reference evidence="5 6" key="1">
    <citation type="submission" date="2019-11" db="EMBL/GenBank/DDBJ databases">
        <title>Paenibacillus monticola sp. nov., a novel PGPR strain isolated from mountain sample in China.</title>
        <authorList>
            <person name="Zhao Q."/>
            <person name="Li H.-P."/>
            <person name="Zhang J.-L."/>
        </authorList>
    </citation>
    <scope>NUCLEOTIDE SEQUENCE [LARGE SCALE GENOMIC DNA]</scope>
    <source>
        <strain evidence="5 6">LC-T2</strain>
    </source>
</reference>
<gene>
    <name evidence="5" type="ORF">GJB61_24840</name>
</gene>
<keyword evidence="5" id="KW-0808">Transferase</keyword>
<feature type="transmembrane region" description="Helical" evidence="3">
    <location>
        <begin position="178"/>
        <end position="198"/>
    </location>
</feature>
<evidence type="ECO:0000259" key="4">
    <source>
        <dbReference type="Pfam" id="PF01757"/>
    </source>
</evidence>
<dbReference type="PANTHER" id="PTHR23028:SF53">
    <property type="entry name" value="ACYL_TRANSF_3 DOMAIN-CONTAINING PROTEIN"/>
    <property type="match status" value="1"/>
</dbReference>
<evidence type="ECO:0000256" key="3">
    <source>
        <dbReference type="SAM" id="Phobius"/>
    </source>
</evidence>
<evidence type="ECO:0000256" key="2">
    <source>
        <dbReference type="ARBA" id="ARBA00007400"/>
    </source>
</evidence>
<dbReference type="RefSeq" id="WP_154121687.1">
    <property type="nucleotide sequence ID" value="NZ_WJXB01000012.1"/>
</dbReference>
<dbReference type="InterPro" id="IPR050879">
    <property type="entry name" value="Acyltransferase_3"/>
</dbReference>
<name>A0A7X2H9Y2_9BACL</name>
<feature type="transmembrane region" description="Helical" evidence="3">
    <location>
        <begin position="85"/>
        <end position="102"/>
    </location>
</feature>
<keyword evidence="5" id="KW-0012">Acyltransferase</keyword>
<protein>
    <submittedName>
        <fullName evidence="5">Acyltransferase family protein</fullName>
    </submittedName>
</protein>
<dbReference type="Pfam" id="PF01757">
    <property type="entry name" value="Acyl_transf_3"/>
    <property type="match status" value="1"/>
</dbReference>
<dbReference type="AlphaFoldDB" id="A0A7X2H9Y2"/>
<organism evidence="5 6">
    <name type="scientific">Paenibacillus monticola</name>
    <dbReference type="NCBI Taxonomy" id="2666075"/>
    <lineage>
        <taxon>Bacteria</taxon>
        <taxon>Bacillati</taxon>
        <taxon>Bacillota</taxon>
        <taxon>Bacilli</taxon>
        <taxon>Bacillales</taxon>
        <taxon>Paenibacillaceae</taxon>
        <taxon>Paenibacillus</taxon>
    </lineage>
</organism>
<feature type="transmembrane region" description="Helical" evidence="3">
    <location>
        <begin position="129"/>
        <end position="147"/>
    </location>
</feature>
<feature type="transmembrane region" description="Helical" evidence="3">
    <location>
        <begin position="20"/>
        <end position="39"/>
    </location>
</feature>
<feature type="transmembrane region" description="Helical" evidence="3">
    <location>
        <begin position="154"/>
        <end position="172"/>
    </location>
</feature>
<proteinExistence type="inferred from homology"/>
<accession>A0A7X2H9Y2</accession>
<dbReference type="EMBL" id="WJXB01000012">
    <property type="protein sequence ID" value="MRN56203.1"/>
    <property type="molecule type" value="Genomic_DNA"/>
</dbReference>
<evidence type="ECO:0000313" key="5">
    <source>
        <dbReference type="EMBL" id="MRN56203.1"/>
    </source>
</evidence>
<dbReference type="GO" id="GO:0016020">
    <property type="term" value="C:membrane"/>
    <property type="evidence" value="ECO:0007669"/>
    <property type="project" value="TreeGrafter"/>
</dbReference>
<dbReference type="GO" id="GO:0016747">
    <property type="term" value="F:acyltransferase activity, transferring groups other than amino-acyl groups"/>
    <property type="evidence" value="ECO:0007669"/>
    <property type="project" value="InterPro"/>
</dbReference>
<dbReference type="GO" id="GO:0000271">
    <property type="term" value="P:polysaccharide biosynthetic process"/>
    <property type="evidence" value="ECO:0007669"/>
    <property type="project" value="TreeGrafter"/>
</dbReference>
<feature type="transmembrane region" description="Helical" evidence="3">
    <location>
        <begin position="240"/>
        <end position="263"/>
    </location>
</feature>
<dbReference type="PANTHER" id="PTHR23028">
    <property type="entry name" value="ACETYLTRANSFERASE"/>
    <property type="match status" value="1"/>
</dbReference>
<keyword evidence="3" id="KW-0472">Membrane</keyword>
<feature type="transmembrane region" description="Helical" evidence="3">
    <location>
        <begin position="45"/>
        <end position="65"/>
    </location>
</feature>
<comment type="caution">
    <text evidence="5">The sequence shown here is derived from an EMBL/GenBank/DDBJ whole genome shotgun (WGS) entry which is preliminary data.</text>
</comment>
<evidence type="ECO:0000313" key="6">
    <source>
        <dbReference type="Proteomes" id="UP000463051"/>
    </source>
</evidence>
<feature type="transmembrane region" description="Helical" evidence="3">
    <location>
        <begin position="309"/>
        <end position="326"/>
    </location>
</feature>
<dbReference type="InterPro" id="IPR002656">
    <property type="entry name" value="Acyl_transf_3_dom"/>
</dbReference>
<keyword evidence="3" id="KW-1133">Transmembrane helix</keyword>
<sequence>MKYFNYKLISTYRTQLMGLAILWVVFYHLTIHLSFVPVLDPIKSIGYGGVDVFLMLSGLGLYYAYQKSTKVNVITFYKRRLERIIPTYLPVVLITCLLYLYFGEMSVTEMFLNLTTLSFWLNSANRFDWYVPAILVLYLITPLFMRFFTTYNKYVTVTIAGLIGVILSLIISSTALSYLLILTVRIPIFFIGILIGYFVDKNKKFTKQHLILHIVMLILGLALLAVIQKYFTDYLWTFGLWWYPFIIITLPLCMFAAVFLQILSGLPSMKFRFLSFCGTHSLEIYLIHERVLKLATMIRQRQDINMNDLLLNIICFILTLLLAIVLKKIVTGLISRFTQQKPQANVDLPAK</sequence>